<dbReference type="STRING" id="1043004.A0A074WTH1"/>
<dbReference type="RefSeq" id="XP_013430961.1">
    <property type="nucleotide sequence ID" value="XM_013575507.1"/>
</dbReference>
<reference evidence="2 3" key="1">
    <citation type="journal article" date="2014" name="BMC Genomics">
        <title>Genome sequencing of four Aureobasidium pullulans varieties: biotechnological potential, stress tolerance, and description of new species.</title>
        <authorList>
            <person name="Gostin Ar C."/>
            <person name="Ohm R.A."/>
            <person name="Kogej T."/>
            <person name="Sonjak S."/>
            <person name="Turk M."/>
            <person name="Zajc J."/>
            <person name="Zalar P."/>
            <person name="Grube M."/>
            <person name="Sun H."/>
            <person name="Han J."/>
            <person name="Sharma A."/>
            <person name="Chiniquy J."/>
            <person name="Ngan C.Y."/>
            <person name="Lipzen A."/>
            <person name="Barry K."/>
            <person name="Grigoriev I.V."/>
            <person name="Gunde-Cimerman N."/>
        </authorList>
    </citation>
    <scope>NUCLEOTIDE SEQUENCE [LARGE SCALE GENOMIC DNA]</scope>
    <source>
        <strain evidence="2 3">CBS 147.97</strain>
    </source>
</reference>
<protein>
    <submittedName>
        <fullName evidence="2">Uncharacterized protein</fullName>
    </submittedName>
</protein>
<gene>
    <name evidence="2" type="ORF">M436DRAFT_39220</name>
</gene>
<feature type="region of interest" description="Disordered" evidence="1">
    <location>
        <begin position="315"/>
        <end position="366"/>
    </location>
</feature>
<feature type="compositionally biased region" description="Acidic residues" evidence="1">
    <location>
        <begin position="315"/>
        <end position="332"/>
    </location>
</feature>
<evidence type="ECO:0000313" key="3">
    <source>
        <dbReference type="Proteomes" id="UP000027730"/>
    </source>
</evidence>
<evidence type="ECO:0000313" key="2">
    <source>
        <dbReference type="EMBL" id="KEQ76505.1"/>
    </source>
</evidence>
<sequence length="568" mass="63933">MPPRSVLPSSSQVAAPIPSSQIVGTAQSAKKLKQYRPVKPLPFELRDIINVYIEEQLFSQAIPLLSNTLIAGTDGTSDGRPLPTCVPSPQVLAVMATLAVHPMWTNRATEPENVKIANDALFLLKHVNSIVGGTNANFTSAFKFLDRFDSRDRRRRTGDHVGSPEEDGKLKIKLANQSAIWNLAEDFWSVVGWAFNCSCQHPKRWERWRPWLEFILDALEDDLQERISAVEPLREDGKEAAANTLLSESLIAQYCLATGDGRASKRRVMRAILANGCKKNLDEFHEIWKNETKPPKEKKMEELVSKKKIDFDNDEYGDYMDMDDSEEEEDDLPSTPKATTSARSSRKRGRPSSATPDVDAESEYTASSDYGGYEAVHLRQRLIALLTQISLHYEHAFMEAEDCFDLVTEFLRPLPLDTFMLFVSPPGSWLEDHSHASLCQNLLRPTISSDAPTYHADTMTQIEFEKHFLAYPANYANYVENARVSLLVEKLLRLLFTNSALVVNDSLKKKLDEGIKAREAKAKFGARKLVGAKEAEEEKAVQMLSRSATRMRMTVQIAGAQQQQQQQQ</sequence>
<dbReference type="AlphaFoldDB" id="A0A074WTH1"/>
<accession>A0A074WTH1</accession>
<dbReference type="OrthoDB" id="5411773at2759"/>
<organism evidence="2 3">
    <name type="scientific">Aureobasidium namibiae CBS 147.97</name>
    <dbReference type="NCBI Taxonomy" id="1043004"/>
    <lineage>
        <taxon>Eukaryota</taxon>
        <taxon>Fungi</taxon>
        <taxon>Dikarya</taxon>
        <taxon>Ascomycota</taxon>
        <taxon>Pezizomycotina</taxon>
        <taxon>Dothideomycetes</taxon>
        <taxon>Dothideomycetidae</taxon>
        <taxon>Dothideales</taxon>
        <taxon>Saccotheciaceae</taxon>
        <taxon>Aureobasidium</taxon>
    </lineage>
</organism>
<keyword evidence="3" id="KW-1185">Reference proteome</keyword>
<dbReference type="HOGENOM" id="CLU_014331_1_0_1"/>
<dbReference type="Proteomes" id="UP000027730">
    <property type="component" value="Unassembled WGS sequence"/>
</dbReference>
<dbReference type="GeneID" id="25409165"/>
<evidence type="ECO:0000256" key="1">
    <source>
        <dbReference type="SAM" id="MobiDB-lite"/>
    </source>
</evidence>
<proteinExistence type="predicted"/>
<dbReference type="EMBL" id="KL584703">
    <property type="protein sequence ID" value="KEQ76505.1"/>
    <property type="molecule type" value="Genomic_DNA"/>
</dbReference>
<name>A0A074WTH1_9PEZI</name>